<reference evidence="1 2" key="1">
    <citation type="submission" date="2018-08" db="EMBL/GenBank/DDBJ databases">
        <title>A genome reference for cultivated species of the human gut microbiota.</title>
        <authorList>
            <person name="Zou Y."/>
            <person name="Xue W."/>
            <person name="Luo G."/>
        </authorList>
    </citation>
    <scope>NUCLEOTIDE SEQUENCE [LARGE SCALE GENOMIC DNA]</scope>
    <source>
        <strain evidence="1 2">AM40-30BH</strain>
    </source>
</reference>
<organism evidence="1 2">
    <name type="scientific">Bacteroides nordii</name>
    <dbReference type="NCBI Taxonomy" id="291645"/>
    <lineage>
        <taxon>Bacteria</taxon>
        <taxon>Pseudomonadati</taxon>
        <taxon>Bacteroidota</taxon>
        <taxon>Bacteroidia</taxon>
        <taxon>Bacteroidales</taxon>
        <taxon>Bacteroidaceae</taxon>
        <taxon>Bacteroides</taxon>
    </lineage>
</organism>
<dbReference type="InterPro" id="IPR039380">
    <property type="entry name" value="Toxin-ParB-like"/>
</dbReference>
<evidence type="ECO:0000313" key="2">
    <source>
        <dbReference type="Proteomes" id="UP000284379"/>
    </source>
</evidence>
<evidence type="ECO:0000313" key="1">
    <source>
        <dbReference type="EMBL" id="RHB36448.1"/>
    </source>
</evidence>
<dbReference type="AlphaFoldDB" id="A0A413VS86"/>
<proteinExistence type="predicted"/>
<protein>
    <submittedName>
        <fullName evidence="1">Uncharacterized protein</fullName>
    </submittedName>
</protein>
<accession>A0A413VS86</accession>
<gene>
    <name evidence="1" type="ORF">DW888_07385</name>
</gene>
<dbReference type="EMBL" id="QSGO01000004">
    <property type="protein sequence ID" value="RHB36448.1"/>
    <property type="molecule type" value="Genomic_DNA"/>
</dbReference>
<dbReference type="RefSeq" id="WP_122201202.1">
    <property type="nucleotide sequence ID" value="NZ_CABJFV010000004.1"/>
</dbReference>
<comment type="caution">
    <text evidence="1">The sequence shown here is derived from an EMBL/GenBank/DDBJ whole genome shotgun (WGS) entry which is preliminary data.</text>
</comment>
<dbReference type="CDD" id="cd16392">
    <property type="entry name" value="toxin-ParB"/>
    <property type="match status" value="1"/>
</dbReference>
<sequence>MGGVVAELDDNPETSFLDGMWNGAKMSLMTSGLSAIGTAAQYSLDNKINVLTGVSDQNQQIQQTAMQLGLRSAQQGVKQEIVDMYYEQMRNGTFSDKSGAAGFYHKGTRTITDGNHRINAAIKYYLSTGNDKFISSLLNNGNFIINNPINYGYKSYKFPVIR</sequence>
<name>A0A413VS86_9BACE</name>
<dbReference type="Proteomes" id="UP000284379">
    <property type="component" value="Unassembled WGS sequence"/>
</dbReference>